<evidence type="ECO:0000313" key="10">
    <source>
        <dbReference type="Proteomes" id="UP000317593"/>
    </source>
</evidence>
<gene>
    <name evidence="9" type="ORF">SAMN06265218_1213</name>
</gene>
<evidence type="ECO:0000256" key="1">
    <source>
        <dbReference type="ARBA" id="ARBA00004442"/>
    </source>
</evidence>
<keyword evidence="10" id="KW-1185">Reference proteome</keyword>
<dbReference type="Pfam" id="PF02321">
    <property type="entry name" value="OEP"/>
    <property type="match status" value="2"/>
</dbReference>
<protein>
    <submittedName>
        <fullName evidence="9">Outer membrane protein TolC</fullName>
    </submittedName>
</protein>
<evidence type="ECO:0000256" key="8">
    <source>
        <dbReference type="SAM" id="SignalP"/>
    </source>
</evidence>
<evidence type="ECO:0000256" key="7">
    <source>
        <dbReference type="ARBA" id="ARBA00023237"/>
    </source>
</evidence>
<comment type="subcellular location">
    <subcellularLocation>
        <location evidence="1">Cell outer membrane</location>
    </subcellularLocation>
</comment>
<dbReference type="GO" id="GO:0015288">
    <property type="term" value="F:porin activity"/>
    <property type="evidence" value="ECO:0007669"/>
    <property type="project" value="TreeGrafter"/>
</dbReference>
<dbReference type="AlphaFoldDB" id="A0A521F031"/>
<dbReference type="PANTHER" id="PTHR30026">
    <property type="entry name" value="OUTER MEMBRANE PROTEIN TOLC"/>
    <property type="match status" value="1"/>
</dbReference>
<dbReference type="EMBL" id="FXTH01000021">
    <property type="protein sequence ID" value="SMO89564.1"/>
    <property type="molecule type" value="Genomic_DNA"/>
</dbReference>
<dbReference type="Gene3D" id="1.20.1600.10">
    <property type="entry name" value="Outer membrane efflux proteins (OEP)"/>
    <property type="match status" value="1"/>
</dbReference>
<name>A0A521F031_9BACT</name>
<keyword evidence="7" id="KW-0998">Cell outer membrane</keyword>
<feature type="chain" id="PRO_5022106998" evidence="8">
    <location>
        <begin position="24"/>
        <end position="426"/>
    </location>
</feature>
<dbReference type="GO" id="GO:1990281">
    <property type="term" value="C:efflux pump complex"/>
    <property type="evidence" value="ECO:0007669"/>
    <property type="project" value="TreeGrafter"/>
</dbReference>
<sequence length="426" mass="48515">MNKIIFAPLILVLSLFLISPFEAAGQARDPMLVLDELIQKVVTQNPELQSSFQGWEASKTQITQQEALPDPTVGLNLMNIPVNSFTLDQEPMTGKQISLMQPFPFPGTLSLKGDIARSSSDITLHQHQELKNQLIKKTKQAYYDLYYIDQALTTVTDNQEVLKEFVKIAETRYGVGKGLQQDVLRAQVALSKMIDRELKLRQQREAIQAQINTLINEPADAPLGKALASEPEPWRYELTTLIQQADSTSPMLAAWKTVVKQSGQQVDLALKNRYPDFAVGVAYTQRNELQNGMPGYDFISAMFNVKIPLFHKKKQAKKVQETRIRKSSMEYRYRNLTNSIEQMLQQSLTNLEKNRRLIDLYKTGIIPQAEESLESSMAGYQNDKVDFLSLLDSELTLFQFRLDYHRFLADYHKALAEIEALTGTEF</sequence>
<evidence type="ECO:0000256" key="2">
    <source>
        <dbReference type="ARBA" id="ARBA00007613"/>
    </source>
</evidence>
<proteinExistence type="inferred from homology"/>
<keyword evidence="8" id="KW-0732">Signal</keyword>
<keyword evidence="6" id="KW-0472">Membrane</keyword>
<keyword evidence="3" id="KW-0813">Transport</keyword>
<evidence type="ECO:0000256" key="5">
    <source>
        <dbReference type="ARBA" id="ARBA00022692"/>
    </source>
</evidence>
<comment type="similarity">
    <text evidence="2">Belongs to the outer membrane factor (OMF) (TC 1.B.17) family.</text>
</comment>
<dbReference type="SUPFAM" id="SSF56954">
    <property type="entry name" value="Outer membrane efflux proteins (OEP)"/>
    <property type="match status" value="1"/>
</dbReference>
<dbReference type="OrthoDB" id="1680428at2"/>
<organism evidence="9 10">
    <name type="scientific">Fodinibius sediminis</name>
    <dbReference type="NCBI Taxonomy" id="1214077"/>
    <lineage>
        <taxon>Bacteria</taxon>
        <taxon>Pseudomonadati</taxon>
        <taxon>Balneolota</taxon>
        <taxon>Balneolia</taxon>
        <taxon>Balneolales</taxon>
        <taxon>Balneolaceae</taxon>
        <taxon>Fodinibius</taxon>
    </lineage>
</organism>
<dbReference type="InterPro" id="IPR051906">
    <property type="entry name" value="TolC-like"/>
</dbReference>
<evidence type="ECO:0000313" key="9">
    <source>
        <dbReference type="EMBL" id="SMO89564.1"/>
    </source>
</evidence>
<evidence type="ECO:0000256" key="4">
    <source>
        <dbReference type="ARBA" id="ARBA00022452"/>
    </source>
</evidence>
<accession>A0A521F031</accession>
<keyword evidence="4" id="KW-1134">Transmembrane beta strand</keyword>
<dbReference type="GO" id="GO:0015562">
    <property type="term" value="F:efflux transmembrane transporter activity"/>
    <property type="evidence" value="ECO:0007669"/>
    <property type="project" value="InterPro"/>
</dbReference>
<dbReference type="InterPro" id="IPR003423">
    <property type="entry name" value="OMP_efflux"/>
</dbReference>
<dbReference type="GO" id="GO:0009279">
    <property type="term" value="C:cell outer membrane"/>
    <property type="evidence" value="ECO:0007669"/>
    <property type="project" value="UniProtKB-SubCell"/>
</dbReference>
<evidence type="ECO:0000256" key="3">
    <source>
        <dbReference type="ARBA" id="ARBA00022448"/>
    </source>
</evidence>
<dbReference type="Proteomes" id="UP000317593">
    <property type="component" value="Unassembled WGS sequence"/>
</dbReference>
<reference evidence="9 10" key="1">
    <citation type="submission" date="2017-05" db="EMBL/GenBank/DDBJ databases">
        <authorList>
            <person name="Varghese N."/>
            <person name="Submissions S."/>
        </authorList>
    </citation>
    <scope>NUCLEOTIDE SEQUENCE [LARGE SCALE GENOMIC DNA]</scope>
    <source>
        <strain evidence="9 10">DSM 21194</strain>
    </source>
</reference>
<feature type="signal peptide" evidence="8">
    <location>
        <begin position="1"/>
        <end position="23"/>
    </location>
</feature>
<keyword evidence="5" id="KW-0812">Transmembrane</keyword>
<evidence type="ECO:0000256" key="6">
    <source>
        <dbReference type="ARBA" id="ARBA00023136"/>
    </source>
</evidence>
<dbReference type="PANTHER" id="PTHR30026:SF20">
    <property type="entry name" value="OUTER MEMBRANE PROTEIN TOLC"/>
    <property type="match status" value="1"/>
</dbReference>
<dbReference type="RefSeq" id="WP_142715819.1">
    <property type="nucleotide sequence ID" value="NZ_FXTH01000021.1"/>
</dbReference>